<proteinExistence type="predicted"/>
<gene>
    <name evidence="2" type="ORF">BJ554DRAFT_1334</name>
</gene>
<dbReference type="AlphaFoldDB" id="A0A8H7ZSG2"/>
<keyword evidence="3" id="KW-1185">Reference proteome</keyword>
<dbReference type="Proteomes" id="UP000673691">
    <property type="component" value="Unassembled WGS sequence"/>
</dbReference>
<comment type="caution">
    <text evidence="2">The sequence shown here is derived from an EMBL/GenBank/DDBJ whole genome shotgun (WGS) entry which is preliminary data.</text>
</comment>
<accession>A0A8H7ZSG2</accession>
<name>A0A8H7ZSG2_9FUNG</name>
<dbReference type="EMBL" id="JAEFCI010008479">
    <property type="protein sequence ID" value="KAG5458440.1"/>
    <property type="molecule type" value="Genomic_DNA"/>
</dbReference>
<protein>
    <submittedName>
        <fullName evidence="2">Uncharacterized protein</fullName>
    </submittedName>
</protein>
<evidence type="ECO:0000313" key="3">
    <source>
        <dbReference type="Proteomes" id="UP000673691"/>
    </source>
</evidence>
<sequence length="108" mass="11991">MLYPAAEIDRNDLVPLPGKRLTDLPVTLAGDFDDQHLKIGAPFRSAAVLALTIKNANCLHSSPFAGDIWFRQKRPEGMGRDSRRRSLRVHGREVDQEAAGFRGRRPAG</sequence>
<reference evidence="2 3" key="1">
    <citation type="journal article" name="Sci. Rep.">
        <title>Genome-scale phylogenetic analyses confirm Olpidium as the closest living zoosporic fungus to the non-flagellated, terrestrial fungi.</title>
        <authorList>
            <person name="Chang Y."/>
            <person name="Rochon D."/>
            <person name="Sekimoto S."/>
            <person name="Wang Y."/>
            <person name="Chovatia M."/>
            <person name="Sandor L."/>
            <person name="Salamov A."/>
            <person name="Grigoriev I.V."/>
            <person name="Stajich J.E."/>
            <person name="Spatafora J.W."/>
        </authorList>
    </citation>
    <scope>NUCLEOTIDE SEQUENCE [LARGE SCALE GENOMIC DNA]</scope>
    <source>
        <strain evidence="2">S191</strain>
    </source>
</reference>
<evidence type="ECO:0000313" key="2">
    <source>
        <dbReference type="EMBL" id="KAG5458440.1"/>
    </source>
</evidence>
<organism evidence="2 3">
    <name type="scientific">Olpidium bornovanus</name>
    <dbReference type="NCBI Taxonomy" id="278681"/>
    <lineage>
        <taxon>Eukaryota</taxon>
        <taxon>Fungi</taxon>
        <taxon>Fungi incertae sedis</taxon>
        <taxon>Olpidiomycota</taxon>
        <taxon>Olpidiomycotina</taxon>
        <taxon>Olpidiomycetes</taxon>
        <taxon>Olpidiales</taxon>
        <taxon>Olpidiaceae</taxon>
        <taxon>Olpidium</taxon>
    </lineage>
</organism>
<feature type="region of interest" description="Disordered" evidence="1">
    <location>
        <begin position="76"/>
        <end position="108"/>
    </location>
</feature>
<evidence type="ECO:0000256" key="1">
    <source>
        <dbReference type="SAM" id="MobiDB-lite"/>
    </source>
</evidence>